<keyword evidence="11 12" id="KW-0670">Pyruvate</keyword>
<feature type="chain" id="PRO_5035348817" description="Phosphatidylserine decarboxylase alpha chain" evidence="12">
    <location>
        <begin position="252"/>
        <end position="285"/>
    </location>
</feature>
<dbReference type="GO" id="GO:0005886">
    <property type="term" value="C:plasma membrane"/>
    <property type="evidence" value="ECO:0007669"/>
    <property type="project" value="UniProtKB-SubCell"/>
</dbReference>
<dbReference type="RefSeq" id="WP_221046964.1">
    <property type="nucleotide sequence ID" value="NZ_AP019782.1"/>
</dbReference>
<dbReference type="Pfam" id="PF02666">
    <property type="entry name" value="PS_Dcarbxylase"/>
    <property type="match status" value="1"/>
</dbReference>
<dbReference type="PANTHER" id="PTHR10067:SF6">
    <property type="entry name" value="PHOSPHATIDYLSERINE DECARBOXYLASE PROENZYME, MITOCHONDRIAL"/>
    <property type="match status" value="1"/>
</dbReference>
<name>A0A8D5AHE8_9GAMM</name>
<feature type="active site" description="Charge relay system; for autoendoproteolytic cleavage activity" evidence="12">
    <location>
        <position position="252"/>
    </location>
</feature>
<dbReference type="PANTHER" id="PTHR10067">
    <property type="entry name" value="PHOSPHATIDYLSERINE DECARBOXYLASE"/>
    <property type="match status" value="1"/>
</dbReference>
<dbReference type="UniPathway" id="UPA00558">
    <property type="reaction ID" value="UER00616"/>
</dbReference>
<comment type="function">
    <text evidence="12">Catalyzes the formation of phosphatidylethanolamine (PtdEtn) from phosphatidylserine (PtdSer).</text>
</comment>
<feature type="chain" id="PRO_5035348816" description="Phosphatidylserine decarboxylase beta chain" evidence="12">
    <location>
        <begin position="1"/>
        <end position="251"/>
    </location>
</feature>
<evidence type="ECO:0000256" key="9">
    <source>
        <dbReference type="ARBA" id="ARBA00023239"/>
    </source>
</evidence>
<evidence type="ECO:0000256" key="8">
    <source>
        <dbReference type="ARBA" id="ARBA00023209"/>
    </source>
</evidence>
<organism evidence="13 14">
    <name type="scientific">Methylogaea oryzae</name>
    <dbReference type="NCBI Taxonomy" id="1295382"/>
    <lineage>
        <taxon>Bacteria</taxon>
        <taxon>Pseudomonadati</taxon>
        <taxon>Pseudomonadota</taxon>
        <taxon>Gammaproteobacteria</taxon>
        <taxon>Methylococcales</taxon>
        <taxon>Methylococcaceae</taxon>
        <taxon>Methylogaea</taxon>
    </lineage>
</organism>
<keyword evidence="5 12" id="KW-0443">Lipid metabolism</keyword>
<dbReference type="EC" id="4.1.1.65" evidence="12"/>
<evidence type="ECO:0000256" key="3">
    <source>
        <dbReference type="ARBA" id="ARBA00022516"/>
    </source>
</evidence>
<dbReference type="GO" id="GO:0006646">
    <property type="term" value="P:phosphatidylethanolamine biosynthetic process"/>
    <property type="evidence" value="ECO:0007669"/>
    <property type="project" value="UniProtKB-UniRule"/>
</dbReference>
<evidence type="ECO:0000313" key="13">
    <source>
        <dbReference type="EMBL" id="BBL71398.1"/>
    </source>
</evidence>
<dbReference type="KEGG" id="moz:MoryE10_20040"/>
<evidence type="ECO:0000313" key="14">
    <source>
        <dbReference type="Proteomes" id="UP000824988"/>
    </source>
</evidence>
<comment type="catalytic activity">
    <reaction evidence="12">
        <text>a 1,2-diacyl-sn-glycero-3-phospho-L-serine + H(+) = a 1,2-diacyl-sn-glycero-3-phosphoethanolamine + CO2</text>
        <dbReference type="Rhea" id="RHEA:20828"/>
        <dbReference type="ChEBI" id="CHEBI:15378"/>
        <dbReference type="ChEBI" id="CHEBI:16526"/>
        <dbReference type="ChEBI" id="CHEBI:57262"/>
        <dbReference type="ChEBI" id="CHEBI:64612"/>
        <dbReference type="EC" id="4.1.1.65"/>
    </reaction>
</comment>
<evidence type="ECO:0000256" key="1">
    <source>
        <dbReference type="ARBA" id="ARBA00005189"/>
    </source>
</evidence>
<comment type="pathway">
    <text evidence="1">Lipid metabolism.</text>
</comment>
<dbReference type="HAMAP" id="MF_00662">
    <property type="entry name" value="PS_decarb_PSD_B_type1"/>
    <property type="match status" value="1"/>
</dbReference>
<evidence type="ECO:0000256" key="12">
    <source>
        <dbReference type="HAMAP-Rule" id="MF_00662"/>
    </source>
</evidence>
<keyword evidence="7 12" id="KW-0865">Zymogen</keyword>
<reference evidence="13" key="1">
    <citation type="submission" date="2019-06" db="EMBL/GenBank/DDBJ databases">
        <title>Complete genome sequence of Methylogaea oryzae strain JCM16910.</title>
        <authorList>
            <person name="Asakawa S."/>
        </authorList>
    </citation>
    <scope>NUCLEOTIDE SEQUENCE</scope>
    <source>
        <strain evidence="13">E10</strain>
    </source>
</reference>
<dbReference type="InterPro" id="IPR003817">
    <property type="entry name" value="PS_Dcarbxylase"/>
</dbReference>
<keyword evidence="9 12" id="KW-0456">Lyase</keyword>
<proteinExistence type="inferred from homology"/>
<evidence type="ECO:0000256" key="5">
    <source>
        <dbReference type="ARBA" id="ARBA00023098"/>
    </source>
</evidence>
<dbReference type="InterPro" id="IPR033178">
    <property type="entry name" value="PSD_type1_pro"/>
</dbReference>
<feature type="modified residue" description="Pyruvic acid (Ser); by autocatalysis" evidence="12">
    <location>
        <position position="252"/>
    </location>
</feature>
<evidence type="ECO:0000256" key="10">
    <source>
        <dbReference type="ARBA" id="ARBA00023264"/>
    </source>
</evidence>
<feature type="site" description="Cleavage (non-hydrolytic); by autocatalysis" evidence="12">
    <location>
        <begin position="251"/>
        <end position="252"/>
    </location>
</feature>
<comment type="subcellular location">
    <subcellularLocation>
        <location evidence="12">Cell membrane</location>
        <topology evidence="12">Peripheral membrane protein</topology>
    </subcellularLocation>
</comment>
<comment type="similarity">
    <text evidence="12">Belongs to the phosphatidylserine decarboxylase family. PSD-B subfamily. Prokaryotic type I sub-subfamily.</text>
</comment>
<comment type="cofactor">
    <cofactor evidence="12">
        <name>pyruvate</name>
        <dbReference type="ChEBI" id="CHEBI:15361"/>
    </cofactor>
    <text evidence="12">Binds 1 pyruvoyl group covalently per subunit.</text>
</comment>
<feature type="active site" description="Charge relay system; for autoendoproteolytic cleavage activity" evidence="12">
    <location>
        <position position="149"/>
    </location>
</feature>
<dbReference type="NCBIfam" id="TIGR00163">
    <property type="entry name" value="PS_decarb"/>
    <property type="match status" value="1"/>
</dbReference>
<dbReference type="GO" id="GO:0004609">
    <property type="term" value="F:phosphatidylserine decarboxylase activity"/>
    <property type="evidence" value="ECO:0007669"/>
    <property type="project" value="UniProtKB-UniRule"/>
</dbReference>
<keyword evidence="10 12" id="KW-1208">Phospholipid metabolism</keyword>
<keyword evidence="2 12" id="KW-1003">Cell membrane</keyword>
<sequence>MSLPETVFALPQYLLPHHALSRLMGHVTHCTNPAFKNWFIPRFIDLFNVDMSEAAEENPSNYACFNDFFTRALKPGARPLAPGNGTVACPADGVLSQFGSIDGDRLIQAKGRDYRLLDLLGGDPQLAGEFQDGRFATVYLSPRDYHRLHMPLGGKLREMIHVPGRLFSVNRATTAVIPNLFARNERVIAVFDTDAGPMALILVGAIFVASIDTVWHGTVTPPSAGKVQRWRYDDKPVRLERGAEMGRFNMGSTIIVLFGKNRMDWAGGLAEGTSVRVGQNLGIRR</sequence>
<evidence type="ECO:0000256" key="7">
    <source>
        <dbReference type="ARBA" id="ARBA00023145"/>
    </source>
</evidence>
<gene>
    <name evidence="12 13" type="primary">psd</name>
    <name evidence="13" type="ORF">MoryE10_20040</name>
</gene>
<dbReference type="InterPro" id="IPR033177">
    <property type="entry name" value="PSD-B"/>
</dbReference>
<keyword evidence="14" id="KW-1185">Reference proteome</keyword>
<comment type="pathway">
    <text evidence="12">Phospholipid metabolism; phosphatidylethanolamine biosynthesis; phosphatidylethanolamine from CDP-diacylglycerol: step 2/2.</text>
</comment>
<evidence type="ECO:0000256" key="11">
    <source>
        <dbReference type="ARBA" id="ARBA00023317"/>
    </source>
</evidence>
<accession>A0A8D5AHE8</accession>
<evidence type="ECO:0000256" key="6">
    <source>
        <dbReference type="ARBA" id="ARBA00023136"/>
    </source>
</evidence>
<dbReference type="EMBL" id="AP019782">
    <property type="protein sequence ID" value="BBL71398.1"/>
    <property type="molecule type" value="Genomic_DNA"/>
</dbReference>
<feature type="active site" description="Schiff-base intermediate with substrate; via pyruvic acid; for decarboxylase activity" evidence="12">
    <location>
        <position position="252"/>
    </location>
</feature>
<dbReference type="AlphaFoldDB" id="A0A8D5AHE8"/>
<keyword evidence="6 12" id="KW-0472">Membrane</keyword>
<dbReference type="Proteomes" id="UP000824988">
    <property type="component" value="Chromosome"/>
</dbReference>
<evidence type="ECO:0000256" key="2">
    <source>
        <dbReference type="ARBA" id="ARBA00022475"/>
    </source>
</evidence>
<keyword evidence="4 12" id="KW-0210">Decarboxylase</keyword>
<comment type="subunit">
    <text evidence="12">Heterodimer of a large membrane-associated beta subunit and a small pyruvoyl-containing alpha subunit.</text>
</comment>
<feature type="active site" description="Charge relay system; for autoendoproteolytic cleavage activity" evidence="12">
    <location>
        <position position="92"/>
    </location>
</feature>
<evidence type="ECO:0000256" key="4">
    <source>
        <dbReference type="ARBA" id="ARBA00022793"/>
    </source>
</evidence>
<keyword evidence="8 12" id="KW-0594">Phospholipid biosynthesis</keyword>
<protein>
    <recommendedName>
        <fullName evidence="12">Phosphatidylserine decarboxylase proenzyme</fullName>
        <ecNumber evidence="12">4.1.1.65</ecNumber>
    </recommendedName>
    <component>
        <recommendedName>
            <fullName evidence="12">Phosphatidylserine decarboxylase alpha chain</fullName>
        </recommendedName>
    </component>
    <component>
        <recommendedName>
            <fullName evidence="12">Phosphatidylserine decarboxylase beta chain</fullName>
        </recommendedName>
    </component>
</protein>
<keyword evidence="3 12" id="KW-0444">Lipid biosynthesis</keyword>
<comment type="PTM">
    <text evidence="12">Is synthesized initially as an inactive proenzyme. Formation of the active enzyme involves a self-maturation process in which the active site pyruvoyl group is generated from an internal serine residue via an autocatalytic post-translational modification. Two non-identical subunits are generated from the proenzyme in this reaction, and the pyruvate is formed at the N-terminus of the alpha chain, which is derived from the carboxyl end of the proenzyme. The autoendoproteolytic cleavage occurs by a canonical serine protease mechanism, in which the side chain hydroxyl group of the serine supplies its oxygen atom to form the C-terminus of the beta chain, while the remainder of the serine residue undergoes an oxidative deamination to produce ammonia and the pyruvoyl prosthetic group on the alpha chain. During this reaction, the Ser that is part of the protease active site of the proenzyme becomes the pyruvoyl prosthetic group, which constitutes an essential element of the active site of the mature decarboxylase.</text>
</comment>